<evidence type="ECO:0000313" key="11">
    <source>
        <dbReference type="EMBL" id="MBR7783092.1"/>
    </source>
</evidence>
<comment type="caution">
    <text evidence="11">The sequence shown here is derived from an EMBL/GenBank/DDBJ whole genome shotgun (WGS) entry which is preliminary data.</text>
</comment>
<sequence length="256" mass="27164">MRPVVFVEDWDRKPAGVTAGFTTRSGGYSRGPFAAADGQGGLNLGDHVGDAAGDVEQNRLAFFQQIHSDVIFLSQVHGILVADASELKRDTKADAVISDQPGKVCAVLTADCLPVLFSDVAGNVVGAAHAGWRGLAGGVLEATANAMRAKGAGELIAWMGPAIGPACFEVGQDVVQVFTESDSEAHSCFVKMQNGKEGKYLADIYALAKRKLHACGIEQISGGGMCTVTDTQNFYSYRRDQQTGRMASFIYRQPQS</sequence>
<dbReference type="InterPro" id="IPR038371">
    <property type="entry name" value="Cu_polyphenol_OxRdtase_sf"/>
</dbReference>
<protein>
    <recommendedName>
        <fullName evidence="10">Purine nucleoside phosphorylase</fullName>
    </recommendedName>
</protein>
<accession>A0A941DL54</accession>
<keyword evidence="5" id="KW-0378">Hydrolase</keyword>
<gene>
    <name evidence="11" type="primary">pgeF</name>
    <name evidence="11" type="ORF">KDM89_13145</name>
</gene>
<dbReference type="GO" id="GO:0005507">
    <property type="term" value="F:copper ion binding"/>
    <property type="evidence" value="ECO:0007669"/>
    <property type="project" value="TreeGrafter"/>
</dbReference>
<dbReference type="InterPro" id="IPR003730">
    <property type="entry name" value="Cu_polyphenol_OxRdtase"/>
</dbReference>
<name>A0A941DL54_9BURK</name>
<dbReference type="SUPFAM" id="SSF64438">
    <property type="entry name" value="CNF1/YfiH-like putative cysteine hydrolases"/>
    <property type="match status" value="1"/>
</dbReference>
<comment type="catalytic activity">
    <reaction evidence="1">
        <text>inosine + phosphate = alpha-D-ribose 1-phosphate + hypoxanthine</text>
        <dbReference type="Rhea" id="RHEA:27646"/>
        <dbReference type="ChEBI" id="CHEBI:17368"/>
        <dbReference type="ChEBI" id="CHEBI:17596"/>
        <dbReference type="ChEBI" id="CHEBI:43474"/>
        <dbReference type="ChEBI" id="CHEBI:57720"/>
        <dbReference type="EC" id="2.4.2.1"/>
    </reaction>
    <physiologicalReaction direction="left-to-right" evidence="1">
        <dbReference type="Rhea" id="RHEA:27647"/>
    </physiologicalReaction>
</comment>
<proteinExistence type="inferred from homology"/>
<comment type="similarity">
    <text evidence="2 10">Belongs to the purine nucleoside phosphorylase YfiH/LACC1 family.</text>
</comment>
<evidence type="ECO:0000313" key="12">
    <source>
        <dbReference type="Proteomes" id="UP000680067"/>
    </source>
</evidence>
<evidence type="ECO:0000256" key="9">
    <source>
        <dbReference type="ARBA" id="ARBA00049893"/>
    </source>
</evidence>
<evidence type="ECO:0000256" key="1">
    <source>
        <dbReference type="ARBA" id="ARBA00000553"/>
    </source>
</evidence>
<organism evidence="11 12">
    <name type="scientific">Undibacterium luofuense</name>
    <dbReference type="NCBI Taxonomy" id="2828733"/>
    <lineage>
        <taxon>Bacteria</taxon>
        <taxon>Pseudomonadati</taxon>
        <taxon>Pseudomonadota</taxon>
        <taxon>Betaproteobacteria</taxon>
        <taxon>Burkholderiales</taxon>
        <taxon>Oxalobacteraceae</taxon>
        <taxon>Undibacterium</taxon>
    </lineage>
</organism>
<evidence type="ECO:0000256" key="6">
    <source>
        <dbReference type="ARBA" id="ARBA00022833"/>
    </source>
</evidence>
<dbReference type="GO" id="GO:0017061">
    <property type="term" value="F:S-methyl-5-thioadenosine phosphorylase activity"/>
    <property type="evidence" value="ECO:0007669"/>
    <property type="project" value="UniProtKB-EC"/>
</dbReference>
<dbReference type="CDD" id="cd16833">
    <property type="entry name" value="YfiH"/>
    <property type="match status" value="1"/>
</dbReference>
<evidence type="ECO:0000256" key="10">
    <source>
        <dbReference type="RuleBase" id="RU361274"/>
    </source>
</evidence>
<evidence type="ECO:0000256" key="3">
    <source>
        <dbReference type="ARBA" id="ARBA00022679"/>
    </source>
</evidence>
<dbReference type="AlphaFoldDB" id="A0A941DL54"/>
<dbReference type="NCBIfam" id="TIGR00726">
    <property type="entry name" value="peptidoglycan editing factor PgeF"/>
    <property type="match status" value="1"/>
</dbReference>
<keyword evidence="6" id="KW-0862">Zinc</keyword>
<reference evidence="11" key="1">
    <citation type="submission" date="2021-04" db="EMBL/GenBank/DDBJ databases">
        <title>novel species isolated from subtropical streams in China.</title>
        <authorList>
            <person name="Lu H."/>
        </authorList>
    </citation>
    <scope>NUCLEOTIDE SEQUENCE</scope>
    <source>
        <strain evidence="11">LFS511W</strain>
    </source>
</reference>
<evidence type="ECO:0000256" key="7">
    <source>
        <dbReference type="ARBA" id="ARBA00047989"/>
    </source>
</evidence>
<dbReference type="GO" id="GO:0016787">
    <property type="term" value="F:hydrolase activity"/>
    <property type="evidence" value="ECO:0007669"/>
    <property type="project" value="UniProtKB-KW"/>
</dbReference>
<keyword evidence="12" id="KW-1185">Reference proteome</keyword>
<dbReference type="EMBL" id="JAGSPN010000009">
    <property type="protein sequence ID" value="MBR7783092.1"/>
    <property type="molecule type" value="Genomic_DNA"/>
</dbReference>
<comment type="catalytic activity">
    <reaction evidence="7">
        <text>adenosine + H2O + H(+) = inosine + NH4(+)</text>
        <dbReference type="Rhea" id="RHEA:24408"/>
        <dbReference type="ChEBI" id="CHEBI:15377"/>
        <dbReference type="ChEBI" id="CHEBI:15378"/>
        <dbReference type="ChEBI" id="CHEBI:16335"/>
        <dbReference type="ChEBI" id="CHEBI:17596"/>
        <dbReference type="ChEBI" id="CHEBI:28938"/>
        <dbReference type="EC" id="3.5.4.4"/>
    </reaction>
    <physiologicalReaction direction="left-to-right" evidence="7">
        <dbReference type="Rhea" id="RHEA:24409"/>
    </physiologicalReaction>
</comment>
<comment type="catalytic activity">
    <reaction evidence="8">
        <text>adenosine + phosphate = alpha-D-ribose 1-phosphate + adenine</text>
        <dbReference type="Rhea" id="RHEA:27642"/>
        <dbReference type="ChEBI" id="CHEBI:16335"/>
        <dbReference type="ChEBI" id="CHEBI:16708"/>
        <dbReference type="ChEBI" id="CHEBI:43474"/>
        <dbReference type="ChEBI" id="CHEBI:57720"/>
        <dbReference type="EC" id="2.4.2.1"/>
    </reaction>
    <physiologicalReaction direction="left-to-right" evidence="8">
        <dbReference type="Rhea" id="RHEA:27643"/>
    </physiologicalReaction>
</comment>
<evidence type="ECO:0000256" key="8">
    <source>
        <dbReference type="ARBA" id="ARBA00048968"/>
    </source>
</evidence>
<evidence type="ECO:0000256" key="2">
    <source>
        <dbReference type="ARBA" id="ARBA00007353"/>
    </source>
</evidence>
<keyword evidence="4" id="KW-0479">Metal-binding</keyword>
<keyword evidence="3" id="KW-0808">Transferase</keyword>
<evidence type="ECO:0000256" key="4">
    <source>
        <dbReference type="ARBA" id="ARBA00022723"/>
    </source>
</evidence>
<dbReference type="PANTHER" id="PTHR30616:SF2">
    <property type="entry name" value="PURINE NUCLEOSIDE PHOSPHORYLASE LACC1"/>
    <property type="match status" value="1"/>
</dbReference>
<dbReference type="Pfam" id="PF02578">
    <property type="entry name" value="Cu-oxidase_4"/>
    <property type="match status" value="1"/>
</dbReference>
<dbReference type="Gene3D" id="3.60.140.10">
    <property type="entry name" value="CNF1/YfiH-like putative cysteine hydrolases"/>
    <property type="match status" value="1"/>
</dbReference>
<dbReference type="InterPro" id="IPR011324">
    <property type="entry name" value="Cytotoxic_necrot_fac-like_cat"/>
</dbReference>
<evidence type="ECO:0000256" key="5">
    <source>
        <dbReference type="ARBA" id="ARBA00022801"/>
    </source>
</evidence>
<dbReference type="PANTHER" id="PTHR30616">
    <property type="entry name" value="UNCHARACTERIZED PROTEIN YFIH"/>
    <property type="match status" value="1"/>
</dbReference>
<comment type="catalytic activity">
    <reaction evidence="9">
        <text>S-methyl-5'-thioadenosine + phosphate = 5-(methylsulfanyl)-alpha-D-ribose 1-phosphate + adenine</text>
        <dbReference type="Rhea" id="RHEA:11852"/>
        <dbReference type="ChEBI" id="CHEBI:16708"/>
        <dbReference type="ChEBI" id="CHEBI:17509"/>
        <dbReference type="ChEBI" id="CHEBI:43474"/>
        <dbReference type="ChEBI" id="CHEBI:58533"/>
        <dbReference type="EC" id="2.4.2.28"/>
    </reaction>
    <physiologicalReaction direction="left-to-right" evidence="9">
        <dbReference type="Rhea" id="RHEA:11853"/>
    </physiologicalReaction>
</comment>
<dbReference type="Proteomes" id="UP000680067">
    <property type="component" value="Unassembled WGS sequence"/>
</dbReference>